<organism evidence="5 6">
    <name type="scientific">Reyranella soli</name>
    <dbReference type="NCBI Taxonomy" id="1230389"/>
    <lineage>
        <taxon>Bacteria</taxon>
        <taxon>Pseudomonadati</taxon>
        <taxon>Pseudomonadota</taxon>
        <taxon>Alphaproteobacteria</taxon>
        <taxon>Hyphomicrobiales</taxon>
        <taxon>Reyranellaceae</taxon>
        <taxon>Reyranella</taxon>
    </lineage>
</organism>
<feature type="domain" description="Amidase" evidence="4">
    <location>
        <begin position="50"/>
        <end position="472"/>
    </location>
</feature>
<comment type="similarity">
    <text evidence="2">Belongs to the amidase family.</text>
</comment>
<dbReference type="EMBL" id="BKAJ01000032">
    <property type="protein sequence ID" value="GEP54712.1"/>
    <property type="molecule type" value="Genomic_DNA"/>
</dbReference>
<accession>A0A512N6U9</accession>
<dbReference type="PROSITE" id="PS00571">
    <property type="entry name" value="AMIDASES"/>
    <property type="match status" value="1"/>
</dbReference>
<evidence type="ECO:0000313" key="5">
    <source>
        <dbReference type="EMBL" id="GEP54712.1"/>
    </source>
</evidence>
<dbReference type="SUPFAM" id="SSF75304">
    <property type="entry name" value="Amidase signature (AS) enzymes"/>
    <property type="match status" value="1"/>
</dbReference>
<dbReference type="InterPro" id="IPR036928">
    <property type="entry name" value="AS_sf"/>
</dbReference>
<dbReference type="Proteomes" id="UP000321058">
    <property type="component" value="Unassembled WGS sequence"/>
</dbReference>
<gene>
    <name evidence="5" type="primary">bam</name>
    <name evidence="5" type="ORF">RSO01_18780</name>
</gene>
<dbReference type="InterPro" id="IPR000120">
    <property type="entry name" value="Amidase"/>
</dbReference>
<evidence type="ECO:0000259" key="4">
    <source>
        <dbReference type="Pfam" id="PF01425"/>
    </source>
</evidence>
<dbReference type="AlphaFoldDB" id="A0A512N6U9"/>
<evidence type="ECO:0000313" key="6">
    <source>
        <dbReference type="Proteomes" id="UP000321058"/>
    </source>
</evidence>
<evidence type="ECO:0000256" key="1">
    <source>
        <dbReference type="ARBA" id="ARBA00003871"/>
    </source>
</evidence>
<comment type="caution">
    <text evidence="5">The sequence shown here is derived from an EMBL/GenBank/DDBJ whole genome shotgun (WGS) entry which is preliminary data.</text>
</comment>
<evidence type="ECO:0000256" key="3">
    <source>
        <dbReference type="ARBA" id="ARBA00021874"/>
    </source>
</evidence>
<name>A0A512N6U9_9HYPH</name>
<keyword evidence="6" id="KW-1185">Reference proteome</keyword>
<dbReference type="Pfam" id="PF01425">
    <property type="entry name" value="Amidase"/>
    <property type="match status" value="1"/>
</dbReference>
<dbReference type="InterPro" id="IPR020556">
    <property type="entry name" value="Amidase_CS"/>
</dbReference>
<comment type="function">
    <text evidence="1">Hydrolyzes indole-3-acetamide (IAM) into indole-3-acetic acid (IAA).</text>
</comment>
<reference evidence="5 6" key="1">
    <citation type="submission" date="2019-07" db="EMBL/GenBank/DDBJ databases">
        <title>Whole genome shotgun sequence of Reyranella soli NBRC 108950.</title>
        <authorList>
            <person name="Hosoyama A."/>
            <person name="Uohara A."/>
            <person name="Ohji S."/>
            <person name="Ichikawa N."/>
        </authorList>
    </citation>
    <scope>NUCLEOTIDE SEQUENCE [LARGE SCALE GENOMIC DNA]</scope>
    <source>
        <strain evidence="5 6">NBRC 108950</strain>
    </source>
</reference>
<dbReference type="PANTHER" id="PTHR11895">
    <property type="entry name" value="TRANSAMIDASE"/>
    <property type="match status" value="1"/>
</dbReference>
<dbReference type="InterPro" id="IPR023631">
    <property type="entry name" value="Amidase_dom"/>
</dbReference>
<dbReference type="Gene3D" id="3.90.1300.10">
    <property type="entry name" value="Amidase signature (AS) domain"/>
    <property type="match status" value="1"/>
</dbReference>
<sequence length="492" mass="52802">MIMRRTWRSALRHDTACHPQTEGLCLMELWQYDATDLARLIRTGQASAREAVDSVLKRLHAVNPTVNAVVRVLEPEARAAAETADAARARGHALPPLHGVPVTTKVNVDQAGLPTDNGVVALKDFIAKEDSPVVANLKHAGAIIVGRTNAPAFSMRIFTDNALHGCTYNPRDRTVTPGGSSGGAGAATATGIGAIAHGNDIGGSVRIPAYCNGVVGLRTGFARIPSLNPSAPTGRPIGAILMATQGPHTRSVRDARLALEVMARGDRRDWRWNDVPMQGPPPARPIKVAIVPEVPGGPTHPAQAAAVRLAGKHLQAAGYVVEEILPPDMERGVELWHMICVTDVFGGLWPQMQKMGDPDAIAAMQAWLQVQKAVDLQGYVAALTEREGLMLRWMTFFHQWPLVILPTLCDLPPKQRADVTVEGQRDVLQSMRSALLAPLLGLPGLAVPVGSHEKLRTGVQIMSMRNREDLCLDAGEVIEAAEGVVKPIDPEH</sequence>
<dbReference type="PANTHER" id="PTHR11895:SF7">
    <property type="entry name" value="GLUTAMYL-TRNA(GLN) AMIDOTRANSFERASE SUBUNIT A, MITOCHONDRIAL"/>
    <property type="match status" value="1"/>
</dbReference>
<evidence type="ECO:0000256" key="2">
    <source>
        <dbReference type="ARBA" id="ARBA00009199"/>
    </source>
</evidence>
<dbReference type="GO" id="GO:0016787">
    <property type="term" value="F:hydrolase activity"/>
    <property type="evidence" value="ECO:0007669"/>
    <property type="project" value="UniProtKB-KW"/>
</dbReference>
<protein>
    <recommendedName>
        <fullName evidence="3">Indoleacetamide hydrolase</fullName>
    </recommendedName>
</protein>
<proteinExistence type="inferred from homology"/>
<dbReference type="NCBIfam" id="NF005687">
    <property type="entry name" value="PRK07487.1"/>
    <property type="match status" value="1"/>
</dbReference>
<keyword evidence="5" id="KW-0378">Hydrolase</keyword>